<protein>
    <submittedName>
        <fullName evidence="3">Uncharacterized protein</fullName>
    </submittedName>
</protein>
<feature type="transmembrane region" description="Helical" evidence="2">
    <location>
        <begin position="61"/>
        <end position="84"/>
    </location>
</feature>
<accession>A0A8J5K1W6</accession>
<reference evidence="3" key="1">
    <citation type="journal article" date="2021" name="Sci. Adv.">
        <title>The American lobster genome reveals insights on longevity, neural, and immune adaptations.</title>
        <authorList>
            <person name="Polinski J.M."/>
            <person name="Zimin A.V."/>
            <person name="Clark K.F."/>
            <person name="Kohn A.B."/>
            <person name="Sadowski N."/>
            <person name="Timp W."/>
            <person name="Ptitsyn A."/>
            <person name="Khanna P."/>
            <person name="Romanova D.Y."/>
            <person name="Williams P."/>
            <person name="Greenwood S.J."/>
            <person name="Moroz L.L."/>
            <person name="Walt D.R."/>
            <person name="Bodnar A.G."/>
        </authorList>
    </citation>
    <scope>NUCLEOTIDE SEQUENCE</scope>
    <source>
        <strain evidence="3">GMGI-L3</strain>
    </source>
</reference>
<evidence type="ECO:0000256" key="1">
    <source>
        <dbReference type="SAM" id="MobiDB-lite"/>
    </source>
</evidence>
<dbReference type="EMBL" id="JAHLQT010020967">
    <property type="protein sequence ID" value="KAG7168057.1"/>
    <property type="molecule type" value="Genomic_DNA"/>
</dbReference>
<proteinExistence type="predicted"/>
<evidence type="ECO:0000256" key="2">
    <source>
        <dbReference type="SAM" id="Phobius"/>
    </source>
</evidence>
<comment type="caution">
    <text evidence="3">The sequence shown here is derived from an EMBL/GenBank/DDBJ whole genome shotgun (WGS) entry which is preliminary data.</text>
</comment>
<evidence type="ECO:0000313" key="4">
    <source>
        <dbReference type="Proteomes" id="UP000747542"/>
    </source>
</evidence>
<keyword evidence="2" id="KW-0472">Membrane</keyword>
<organism evidence="3 4">
    <name type="scientific">Homarus americanus</name>
    <name type="common">American lobster</name>
    <dbReference type="NCBI Taxonomy" id="6706"/>
    <lineage>
        <taxon>Eukaryota</taxon>
        <taxon>Metazoa</taxon>
        <taxon>Ecdysozoa</taxon>
        <taxon>Arthropoda</taxon>
        <taxon>Crustacea</taxon>
        <taxon>Multicrustacea</taxon>
        <taxon>Malacostraca</taxon>
        <taxon>Eumalacostraca</taxon>
        <taxon>Eucarida</taxon>
        <taxon>Decapoda</taxon>
        <taxon>Pleocyemata</taxon>
        <taxon>Astacidea</taxon>
        <taxon>Nephropoidea</taxon>
        <taxon>Nephropidae</taxon>
        <taxon>Homarus</taxon>
    </lineage>
</organism>
<keyword evidence="2" id="KW-0812">Transmembrane</keyword>
<evidence type="ECO:0000313" key="3">
    <source>
        <dbReference type="EMBL" id="KAG7168057.1"/>
    </source>
</evidence>
<dbReference type="Proteomes" id="UP000747542">
    <property type="component" value="Unassembled WGS sequence"/>
</dbReference>
<gene>
    <name evidence="3" type="ORF">Hamer_G026700</name>
</gene>
<name>A0A8J5K1W6_HOMAM</name>
<keyword evidence="4" id="KW-1185">Reference proteome</keyword>
<feature type="region of interest" description="Disordered" evidence="1">
    <location>
        <begin position="117"/>
        <end position="139"/>
    </location>
</feature>
<keyword evidence="2" id="KW-1133">Transmembrane helix</keyword>
<dbReference type="AlphaFoldDB" id="A0A8J5K1W6"/>
<sequence>MQNNKSVTDLDAYENGSMDSQVENSTSSFGGGMVIVNVSKEEDGGIFAGLFNLSLEDDTTLYVIIGASGLCSLIIVTIICVVAYRKRYPVRLGLGRKFDTFQNPIYEKTVVRMPMQADDTEVERKKSDAEEMSDCTVLE</sequence>